<feature type="compositionally biased region" description="Basic and acidic residues" evidence="1">
    <location>
        <begin position="235"/>
        <end position="244"/>
    </location>
</feature>
<organism evidence="2 3">
    <name type="scientific">Cafeteria roenbergensis</name>
    <name type="common">Marine flagellate</name>
    <dbReference type="NCBI Taxonomy" id="33653"/>
    <lineage>
        <taxon>Eukaryota</taxon>
        <taxon>Sar</taxon>
        <taxon>Stramenopiles</taxon>
        <taxon>Bigyra</taxon>
        <taxon>Opalozoa</taxon>
        <taxon>Bicosoecida</taxon>
        <taxon>Cafeteriaceae</taxon>
        <taxon>Cafeteria</taxon>
    </lineage>
</organism>
<proteinExistence type="predicted"/>
<protein>
    <submittedName>
        <fullName evidence="2">Uncharacterized protein</fullName>
    </submittedName>
</protein>
<dbReference type="Proteomes" id="UP000324907">
    <property type="component" value="Unassembled WGS sequence"/>
</dbReference>
<sequence length="1619" mass="168026">MADKDKIIQQAIRNMQAGKLSQAFKLTQRREVERTAVAKALGGLIMCKGGNVEQGEAILRAVMSEPSLDYRAAAFADEGASIAGLYTEAASMWGRLAAAKPDDKGVAYHHVLALMRKGELAASQKLAASIAKATDSPYFLEVAALINHMLATDEMLAGKMPVMGQEGASTESVSGTSGGMTLSVALAQLEKAMPTDTLPIDKDGAVIMDLVATAASKAKEAAGGAGAAAAAAAESDSKADDSKPTPEPASRIELPASSAATLLTVHTLRRLGRYEEALRVLDTMSSRHRVLVEAAAATSAKAAAERHEELRQKHLKAEAEAKAIEGGAAAAASHAAPGADAAASGAGAAADADAAASTATGGDAAAAVTEPTGTSVQEITAALLKPKEHEDMVTRSIESAASFARRRQVPLARRRAEAIDLRCAMGDWAGAYAETIRLLRESPGDVRMMAAAIQCCLQATAAKPEAATGPSPGLDAVCHPIAASPDALVTDSAAEAAIAETEAGFVRDALQRQILDADSRQLRQLRLQIFGARSEPTRAEVASFRASCKLSDRVLAVEDSEVPAPSVTHVRGILRATQAESAATFASASTRKGIDAMTAALGHGSEEEDKDAKADAEKPAEIADEPKADKEAGAGAEGEEAAGEDEGEGEGEDSRAPTGGRMELGALLIETDLELRVLDASEGKRGTGGALPEGTADMPGGAAVVALAEAGDPAALFVALVARCATRFAHVLMLPRELRLMIEPFVTLADVGLSESDVDAAELERAAAIRWRAASVPREVLAVAGDHVRAAPAPSLFGENSPYNAGESPLRGGMRSPAFKVSAAARAALATVLKAVRDANTPGADDREALAGAFSRAVARYEKDIAEYNTLREAILAAQERGDKEEVAKLGRSFNRTPPQVHFDGKDSAVAKRVELKASKFQCAARILRSIGETAPATIGEEGCVAEVKRLAEAFGNVEPLMRLVNPSEEGAPEEGVADMLLLLLARTMSDVADARWKRAVALRAAGDDAAASAAERSWWQSLLDTILMLQTRASARVPGQVSLLLMQLYSRAGAMGPVHQLFNALGVRSLSLESISYLFLPHALRLGGYTEARDLCTAILDMHVQNDRVLPGRIAAAASRSNVAAALDLALFRRRLEHSLQRSEAQSIVGVISIPSDRLNTTRDWLREKVGPSGTGMGCDPDFFCPMSLDTTTALCTDNIDREVAIEFDPPAGPLSSVGRRAAAYRNRNRTLVAVENRRLLMLALHAVSNSRPGPLATILPALTSTAARLGLLPAASAPADSPLAPLLLVAPEGSEPALPAEGEGFDGVGLRHIGTHAVSATATHAMWGSAILSLRAAAAVLRAFKAPEVAAGTGLRAARATAEPGTVDFEACEEAKAALSAVGDGAEALVDAIIGDPLVMAEGEEASPAAAAAAAAASGAGAGARAGEATGLQSPDSWRERILRPASIVAASRFVGEVMAVLPVAFGAMAAYVPKPDSKAAKSKGSKSKRVVKTKGKATKAKAPASPEAKAADEVLVLLAETAYRLCKALDRLGKTLSAARSGLTAGPKKGAAAVADWTIEASLVPTLMAGRDGDSKIADATKALIDEIRASWTDSLGRMQDTLRDRTAMLRDASVL</sequence>
<feature type="region of interest" description="Disordered" evidence="1">
    <location>
        <begin position="602"/>
        <end position="660"/>
    </location>
</feature>
<evidence type="ECO:0000313" key="2">
    <source>
        <dbReference type="EMBL" id="KAA0156552.1"/>
    </source>
</evidence>
<dbReference type="Pfam" id="PF09797">
    <property type="entry name" value="NatB_MDM20"/>
    <property type="match status" value="1"/>
</dbReference>
<feature type="region of interest" description="Disordered" evidence="1">
    <location>
        <begin position="1479"/>
        <end position="1507"/>
    </location>
</feature>
<comment type="caution">
    <text evidence="2">The sequence shown here is derived from an EMBL/GenBank/DDBJ whole genome shotgun (WGS) entry which is preliminary data.</text>
</comment>
<gene>
    <name evidence="2" type="ORF">FNF28_06610</name>
</gene>
<dbReference type="EMBL" id="VLTL01000173">
    <property type="protein sequence ID" value="KAA0156552.1"/>
    <property type="molecule type" value="Genomic_DNA"/>
</dbReference>
<feature type="compositionally biased region" description="Basic residues" evidence="1">
    <location>
        <begin position="1483"/>
        <end position="1502"/>
    </location>
</feature>
<reference evidence="2 3" key="1">
    <citation type="submission" date="2019-07" db="EMBL/GenBank/DDBJ databases">
        <title>Genomes of Cafeteria roenbergensis.</title>
        <authorList>
            <person name="Fischer M.G."/>
            <person name="Hackl T."/>
            <person name="Roman M."/>
        </authorList>
    </citation>
    <scope>NUCLEOTIDE SEQUENCE [LARGE SCALE GENOMIC DNA]</scope>
    <source>
        <strain evidence="2 3">RCC970-E3</strain>
    </source>
</reference>
<feature type="region of interest" description="Disordered" evidence="1">
    <location>
        <begin position="232"/>
        <end position="255"/>
    </location>
</feature>
<evidence type="ECO:0000313" key="3">
    <source>
        <dbReference type="Proteomes" id="UP000324907"/>
    </source>
</evidence>
<feature type="compositionally biased region" description="Acidic residues" evidence="1">
    <location>
        <begin position="637"/>
        <end position="651"/>
    </location>
</feature>
<dbReference type="InterPro" id="IPR019183">
    <property type="entry name" value="NAA25_NatB_aux_su"/>
</dbReference>
<evidence type="ECO:0000256" key="1">
    <source>
        <dbReference type="SAM" id="MobiDB-lite"/>
    </source>
</evidence>
<feature type="compositionally biased region" description="Basic and acidic residues" evidence="1">
    <location>
        <begin position="610"/>
        <end position="632"/>
    </location>
</feature>
<name>A0A5A8CTT4_CAFRO</name>
<accession>A0A5A8CTT4</accession>